<proteinExistence type="inferred from homology"/>
<feature type="binding site" evidence="2">
    <location>
        <position position="141"/>
    </location>
    <ligand>
        <name>Fe cation</name>
        <dbReference type="ChEBI" id="CHEBI:24875"/>
    </ligand>
</feature>
<name>A0A3S0XHI0_9GAMM</name>
<gene>
    <name evidence="2 3" type="primary">def</name>
    <name evidence="3" type="ORF">EKM59_01755</name>
</gene>
<dbReference type="Gene3D" id="3.90.45.10">
    <property type="entry name" value="Peptide deformylase"/>
    <property type="match status" value="1"/>
</dbReference>
<protein>
    <recommendedName>
        <fullName evidence="2">Peptide deformylase</fullName>
        <shortName evidence="2">PDF</shortName>
        <ecNumber evidence="2">3.5.1.88</ecNumber>
    </recommendedName>
    <alternativeName>
        <fullName evidence="2">Polypeptide deformylase</fullName>
    </alternativeName>
</protein>
<dbReference type="EMBL" id="RZGR01000004">
    <property type="protein sequence ID" value="RUQ90361.1"/>
    <property type="molecule type" value="Genomic_DNA"/>
</dbReference>
<dbReference type="Pfam" id="PF01327">
    <property type="entry name" value="Pep_deformylase"/>
    <property type="match status" value="1"/>
</dbReference>
<evidence type="ECO:0000313" key="3">
    <source>
        <dbReference type="EMBL" id="RUQ90361.1"/>
    </source>
</evidence>
<dbReference type="GO" id="GO:0046872">
    <property type="term" value="F:metal ion binding"/>
    <property type="evidence" value="ECO:0007669"/>
    <property type="project" value="UniProtKB-KW"/>
</dbReference>
<dbReference type="PRINTS" id="PR01576">
    <property type="entry name" value="PDEFORMYLASE"/>
</dbReference>
<dbReference type="SUPFAM" id="SSF56420">
    <property type="entry name" value="Peptide deformylase"/>
    <property type="match status" value="1"/>
</dbReference>
<keyword evidence="2 3" id="KW-0378">Hydrolase</keyword>
<dbReference type="OrthoDB" id="9804313at2"/>
<keyword evidence="2" id="KW-0479">Metal-binding</keyword>
<dbReference type="AlphaFoldDB" id="A0A3S0XHI0"/>
<organism evidence="3 4">
    <name type="scientific">Legionella septentrionalis</name>
    <dbReference type="NCBI Taxonomy" id="2498109"/>
    <lineage>
        <taxon>Bacteria</taxon>
        <taxon>Pseudomonadati</taxon>
        <taxon>Pseudomonadota</taxon>
        <taxon>Gammaproteobacteria</taxon>
        <taxon>Legionellales</taxon>
        <taxon>Legionellaceae</taxon>
        <taxon>Legionella</taxon>
    </lineage>
</organism>
<feature type="active site" evidence="2">
    <location>
        <position position="142"/>
    </location>
</feature>
<dbReference type="GO" id="GO:0006412">
    <property type="term" value="P:translation"/>
    <property type="evidence" value="ECO:0007669"/>
    <property type="project" value="UniProtKB-UniRule"/>
</dbReference>
<reference evidence="3 4" key="1">
    <citation type="submission" date="2018-12" db="EMBL/GenBank/DDBJ databases">
        <title>Legionella sp,whole genome shotgun sequence.</title>
        <authorList>
            <person name="Wu H."/>
        </authorList>
    </citation>
    <scope>NUCLEOTIDE SEQUENCE [LARGE SCALE GENOMIC DNA]</scope>
    <source>
        <strain evidence="4">km714</strain>
    </source>
</reference>
<dbReference type="HAMAP" id="MF_00163">
    <property type="entry name" value="Pep_deformylase"/>
    <property type="match status" value="1"/>
</dbReference>
<dbReference type="NCBIfam" id="NF001159">
    <property type="entry name" value="PRK00150.1-3"/>
    <property type="match status" value="1"/>
</dbReference>
<comment type="catalytic activity">
    <reaction evidence="2">
        <text>N-terminal N-formyl-L-methionyl-[peptide] + H2O = N-terminal L-methionyl-[peptide] + formate</text>
        <dbReference type="Rhea" id="RHEA:24420"/>
        <dbReference type="Rhea" id="RHEA-COMP:10639"/>
        <dbReference type="Rhea" id="RHEA-COMP:10640"/>
        <dbReference type="ChEBI" id="CHEBI:15377"/>
        <dbReference type="ChEBI" id="CHEBI:15740"/>
        <dbReference type="ChEBI" id="CHEBI:49298"/>
        <dbReference type="ChEBI" id="CHEBI:64731"/>
        <dbReference type="EC" id="3.5.1.88"/>
    </reaction>
</comment>
<dbReference type="CDD" id="cd00487">
    <property type="entry name" value="Pep_deformylase"/>
    <property type="match status" value="1"/>
</dbReference>
<comment type="similarity">
    <text evidence="1 2">Belongs to the polypeptide deformylase family.</text>
</comment>
<comment type="caution">
    <text evidence="3">The sequence shown here is derived from an EMBL/GenBank/DDBJ whole genome shotgun (WGS) entry which is preliminary data.</text>
</comment>
<dbReference type="NCBIfam" id="TIGR00079">
    <property type="entry name" value="pept_deformyl"/>
    <property type="match status" value="1"/>
</dbReference>
<feature type="binding site" evidence="2">
    <location>
        <position position="145"/>
    </location>
    <ligand>
        <name>Fe cation</name>
        <dbReference type="ChEBI" id="CHEBI:24875"/>
    </ligand>
</feature>
<evidence type="ECO:0000313" key="4">
    <source>
        <dbReference type="Proteomes" id="UP000288012"/>
    </source>
</evidence>
<keyword evidence="2" id="KW-0408">Iron</keyword>
<sequence>MIVVKQCKMAIRKIIYLPDPRLRRVAKKIEVFDEELQILIEDMFDTMYAAKGVGLAAPQIGIDLRLSVIDVIGDKTQQLVLVNPEIIASENPIEYQEGCLSVPGAYDTVVRAGKVTIRAQDRYGKPYEMSAEGLLAECFQHEIDHLNGKLFVDLLSPLKRALARRRLEKFLRQKTRKT</sequence>
<dbReference type="GO" id="GO:0042586">
    <property type="term" value="F:peptide deformylase activity"/>
    <property type="evidence" value="ECO:0007669"/>
    <property type="project" value="UniProtKB-UniRule"/>
</dbReference>
<dbReference type="PANTHER" id="PTHR10458:SF22">
    <property type="entry name" value="PEPTIDE DEFORMYLASE"/>
    <property type="match status" value="1"/>
</dbReference>
<evidence type="ECO:0000256" key="1">
    <source>
        <dbReference type="ARBA" id="ARBA00010759"/>
    </source>
</evidence>
<dbReference type="InterPro" id="IPR036821">
    <property type="entry name" value="Peptide_deformylase_sf"/>
</dbReference>
<dbReference type="Proteomes" id="UP000288012">
    <property type="component" value="Unassembled WGS sequence"/>
</dbReference>
<dbReference type="EC" id="3.5.1.88" evidence="2"/>
<comment type="cofactor">
    <cofactor evidence="2">
        <name>Fe(2+)</name>
        <dbReference type="ChEBI" id="CHEBI:29033"/>
    </cofactor>
    <text evidence="2">Binds 1 Fe(2+) ion.</text>
</comment>
<dbReference type="InterPro" id="IPR023635">
    <property type="entry name" value="Peptide_deformylase"/>
</dbReference>
<evidence type="ECO:0000256" key="2">
    <source>
        <dbReference type="HAMAP-Rule" id="MF_00163"/>
    </source>
</evidence>
<comment type="function">
    <text evidence="2">Removes the formyl group from the N-terminal Met of newly synthesized proteins. Requires at least a dipeptide for an efficient rate of reaction. N-terminal L-methionine is a prerequisite for activity but the enzyme has broad specificity at other positions.</text>
</comment>
<dbReference type="PIRSF" id="PIRSF004749">
    <property type="entry name" value="Pep_def"/>
    <property type="match status" value="1"/>
</dbReference>
<keyword evidence="4" id="KW-1185">Reference proteome</keyword>
<dbReference type="PANTHER" id="PTHR10458">
    <property type="entry name" value="PEPTIDE DEFORMYLASE"/>
    <property type="match status" value="1"/>
</dbReference>
<keyword evidence="2" id="KW-0648">Protein biosynthesis</keyword>
<feature type="binding site" evidence="2">
    <location>
        <position position="99"/>
    </location>
    <ligand>
        <name>Fe cation</name>
        <dbReference type="ChEBI" id="CHEBI:24875"/>
    </ligand>
</feature>
<accession>A0A3S0XHI0</accession>